<dbReference type="Proteomes" id="UP001497623">
    <property type="component" value="Unassembled WGS sequence"/>
</dbReference>
<accession>A0AAV2SAM7</accession>
<proteinExistence type="predicted"/>
<dbReference type="AlphaFoldDB" id="A0AAV2SAM7"/>
<evidence type="ECO:0000256" key="1">
    <source>
        <dbReference type="SAM" id="SignalP"/>
    </source>
</evidence>
<feature type="chain" id="PRO_5043315391" evidence="1">
    <location>
        <begin position="21"/>
        <end position="115"/>
    </location>
</feature>
<name>A0AAV2SAM7_MEGNR</name>
<organism evidence="2 3">
    <name type="scientific">Meganyctiphanes norvegica</name>
    <name type="common">Northern krill</name>
    <name type="synonym">Thysanopoda norvegica</name>
    <dbReference type="NCBI Taxonomy" id="48144"/>
    <lineage>
        <taxon>Eukaryota</taxon>
        <taxon>Metazoa</taxon>
        <taxon>Ecdysozoa</taxon>
        <taxon>Arthropoda</taxon>
        <taxon>Crustacea</taxon>
        <taxon>Multicrustacea</taxon>
        <taxon>Malacostraca</taxon>
        <taxon>Eumalacostraca</taxon>
        <taxon>Eucarida</taxon>
        <taxon>Euphausiacea</taxon>
        <taxon>Euphausiidae</taxon>
        <taxon>Meganyctiphanes</taxon>
    </lineage>
</organism>
<feature type="non-terminal residue" evidence="2">
    <location>
        <position position="115"/>
    </location>
</feature>
<comment type="caution">
    <text evidence="2">The sequence shown here is derived from an EMBL/GenBank/DDBJ whole genome shotgun (WGS) entry which is preliminary data.</text>
</comment>
<evidence type="ECO:0000313" key="2">
    <source>
        <dbReference type="EMBL" id="CAL4179805.1"/>
    </source>
</evidence>
<reference evidence="2 3" key="1">
    <citation type="submission" date="2024-05" db="EMBL/GenBank/DDBJ databases">
        <authorList>
            <person name="Wallberg A."/>
        </authorList>
    </citation>
    <scope>NUCLEOTIDE SEQUENCE [LARGE SCALE GENOMIC DNA]</scope>
</reference>
<sequence>MYLYISGCLLCILRTCVVLSIVEMVLLHQQGVQGVGDNGEARAMQEYDAMQLLQRLGLDKGVDHIPGVRVGEKKHPSDSPIFYIKFPPLPYFYAQNNLHQFQGPTTTPYPFQKVK</sequence>
<keyword evidence="3" id="KW-1185">Reference proteome</keyword>
<dbReference type="EMBL" id="CAXKWB010057744">
    <property type="protein sequence ID" value="CAL4179805.1"/>
    <property type="molecule type" value="Genomic_DNA"/>
</dbReference>
<evidence type="ECO:0000313" key="3">
    <source>
        <dbReference type="Proteomes" id="UP001497623"/>
    </source>
</evidence>
<feature type="signal peptide" evidence="1">
    <location>
        <begin position="1"/>
        <end position="20"/>
    </location>
</feature>
<protein>
    <submittedName>
        <fullName evidence="2">Uncharacterized protein</fullName>
    </submittedName>
</protein>
<gene>
    <name evidence="2" type="ORF">MNOR_LOCUS35226</name>
</gene>
<keyword evidence="1" id="KW-0732">Signal</keyword>